<dbReference type="InterPro" id="IPR002524">
    <property type="entry name" value="Cation_efflux"/>
</dbReference>
<evidence type="ECO:0000259" key="9">
    <source>
        <dbReference type="Pfam" id="PF16916"/>
    </source>
</evidence>
<organism evidence="10 11">
    <name type="scientific">Gemmatimonas groenlandica</name>
    <dbReference type="NCBI Taxonomy" id="2732249"/>
    <lineage>
        <taxon>Bacteria</taxon>
        <taxon>Pseudomonadati</taxon>
        <taxon>Gemmatimonadota</taxon>
        <taxon>Gemmatimonadia</taxon>
        <taxon>Gemmatimonadales</taxon>
        <taxon>Gemmatimonadaceae</taxon>
        <taxon>Gemmatimonas</taxon>
    </lineage>
</organism>
<keyword evidence="6 7" id="KW-0472">Membrane</keyword>
<evidence type="ECO:0000256" key="7">
    <source>
        <dbReference type="SAM" id="Phobius"/>
    </source>
</evidence>
<evidence type="ECO:0000313" key="10">
    <source>
        <dbReference type="EMBL" id="QJR34696.1"/>
    </source>
</evidence>
<evidence type="ECO:0000256" key="1">
    <source>
        <dbReference type="ARBA" id="ARBA00004141"/>
    </source>
</evidence>
<evidence type="ECO:0000256" key="4">
    <source>
        <dbReference type="ARBA" id="ARBA00022692"/>
    </source>
</evidence>
<name>A0A6M4IMQ9_9BACT</name>
<feature type="transmembrane region" description="Helical" evidence="7">
    <location>
        <begin position="116"/>
        <end position="135"/>
    </location>
</feature>
<gene>
    <name evidence="10" type="ORF">HKW67_03795</name>
</gene>
<dbReference type="InterPro" id="IPR058533">
    <property type="entry name" value="Cation_efflux_TM"/>
</dbReference>
<dbReference type="EMBL" id="CP053085">
    <property type="protein sequence ID" value="QJR34696.1"/>
    <property type="molecule type" value="Genomic_DNA"/>
</dbReference>
<feature type="domain" description="Cation efflux protein cytoplasmic" evidence="9">
    <location>
        <begin position="219"/>
        <end position="295"/>
    </location>
</feature>
<dbReference type="Pfam" id="PF16916">
    <property type="entry name" value="ZT_dimer"/>
    <property type="match status" value="1"/>
</dbReference>
<keyword evidence="11" id="KW-1185">Reference proteome</keyword>
<keyword evidence="5 7" id="KW-1133">Transmembrane helix</keyword>
<evidence type="ECO:0000256" key="6">
    <source>
        <dbReference type="ARBA" id="ARBA00023136"/>
    </source>
</evidence>
<feature type="transmembrane region" description="Helical" evidence="7">
    <location>
        <begin position="85"/>
        <end position="104"/>
    </location>
</feature>
<keyword evidence="3" id="KW-0813">Transport</keyword>
<keyword evidence="4 7" id="KW-0812">Transmembrane</keyword>
<dbReference type="AlphaFoldDB" id="A0A6M4IMQ9"/>
<comment type="subcellular location">
    <subcellularLocation>
        <location evidence="1">Membrane</location>
        <topology evidence="1">Multi-pass membrane protein</topology>
    </subcellularLocation>
</comment>
<evidence type="ECO:0000256" key="5">
    <source>
        <dbReference type="ARBA" id="ARBA00022989"/>
    </source>
</evidence>
<dbReference type="InterPro" id="IPR027470">
    <property type="entry name" value="Cation_efflux_CTD"/>
</dbReference>
<feature type="domain" description="Cation efflux protein transmembrane" evidence="8">
    <location>
        <begin position="20"/>
        <end position="213"/>
    </location>
</feature>
<dbReference type="SUPFAM" id="SSF160240">
    <property type="entry name" value="Cation efflux protein cytoplasmic domain-like"/>
    <property type="match status" value="1"/>
</dbReference>
<dbReference type="Proteomes" id="UP000500938">
    <property type="component" value="Chromosome"/>
</dbReference>
<dbReference type="PANTHER" id="PTHR43840:SF15">
    <property type="entry name" value="MITOCHONDRIAL METAL TRANSPORTER 1-RELATED"/>
    <property type="match status" value="1"/>
</dbReference>
<accession>A0A6M4IMQ9</accession>
<dbReference type="SUPFAM" id="SSF161111">
    <property type="entry name" value="Cation efflux protein transmembrane domain-like"/>
    <property type="match status" value="1"/>
</dbReference>
<dbReference type="NCBIfam" id="TIGR01297">
    <property type="entry name" value="CDF"/>
    <property type="match status" value="1"/>
</dbReference>
<feature type="transmembrane region" description="Helical" evidence="7">
    <location>
        <begin position="20"/>
        <end position="45"/>
    </location>
</feature>
<dbReference type="Gene3D" id="3.30.70.1350">
    <property type="entry name" value="Cation efflux protein, cytoplasmic domain"/>
    <property type="match status" value="1"/>
</dbReference>
<evidence type="ECO:0000256" key="2">
    <source>
        <dbReference type="ARBA" id="ARBA00008114"/>
    </source>
</evidence>
<dbReference type="InterPro" id="IPR050291">
    <property type="entry name" value="CDF_Transporter"/>
</dbReference>
<evidence type="ECO:0000259" key="8">
    <source>
        <dbReference type="Pfam" id="PF01545"/>
    </source>
</evidence>
<dbReference type="GO" id="GO:0016020">
    <property type="term" value="C:membrane"/>
    <property type="evidence" value="ECO:0007669"/>
    <property type="project" value="UniProtKB-SubCell"/>
</dbReference>
<dbReference type="GO" id="GO:0008324">
    <property type="term" value="F:monoatomic cation transmembrane transporter activity"/>
    <property type="evidence" value="ECO:0007669"/>
    <property type="project" value="InterPro"/>
</dbReference>
<protein>
    <submittedName>
        <fullName evidence="10">Cation transporter</fullName>
    </submittedName>
</protein>
<dbReference type="PANTHER" id="PTHR43840">
    <property type="entry name" value="MITOCHONDRIAL METAL TRANSPORTER 1-RELATED"/>
    <property type="match status" value="1"/>
</dbReference>
<feature type="transmembrane region" description="Helical" evidence="7">
    <location>
        <begin position="188"/>
        <end position="205"/>
    </location>
</feature>
<dbReference type="Gene3D" id="1.20.1510.10">
    <property type="entry name" value="Cation efflux protein transmembrane domain"/>
    <property type="match status" value="1"/>
</dbReference>
<proteinExistence type="inferred from homology"/>
<reference evidence="10 11" key="1">
    <citation type="submission" date="2020-05" db="EMBL/GenBank/DDBJ databases">
        <title>Complete genome sequence of Gemmatimonas greenlandica TET16.</title>
        <authorList>
            <person name="Zeng Y."/>
        </authorList>
    </citation>
    <scope>NUCLEOTIDE SEQUENCE [LARGE SCALE GENOMIC DNA]</scope>
    <source>
        <strain evidence="10 11">TET16</strain>
    </source>
</reference>
<sequence length="301" mass="31383">MSSDPSSRPPVPQSQRLAQLGLVINAGLAVIKLVAGLLGNSYALVADAVESSTDMIGSLVVWSGLRIASRDPDELYPFGYGRAEALAAATVSALMLGAATGIAIEAIAEIRTPHHAPAWWTLLVLAMVIVVKELLAKRVMAVSEVSGSVVVAADAWHHRADAITSGAAFIGIALALVGGPGWEPADDWAALVAAGVIVINGSLLLRTALRDLMDRAPEPSVLATVSDAARGTPGVLAIEKLKIRKSGTAFYVDIHVQADPALSLHDAHILSGMVKTAIRQRVPAAMGVLIHMEPFEPTEEA</sequence>
<evidence type="ECO:0000313" key="11">
    <source>
        <dbReference type="Proteomes" id="UP000500938"/>
    </source>
</evidence>
<evidence type="ECO:0000256" key="3">
    <source>
        <dbReference type="ARBA" id="ARBA00022448"/>
    </source>
</evidence>
<dbReference type="InterPro" id="IPR036837">
    <property type="entry name" value="Cation_efflux_CTD_sf"/>
</dbReference>
<comment type="similarity">
    <text evidence="2">Belongs to the cation diffusion facilitator (CDF) transporter (TC 2.A.4) family.</text>
</comment>
<feature type="transmembrane region" description="Helical" evidence="7">
    <location>
        <begin position="162"/>
        <end position="182"/>
    </location>
</feature>
<dbReference type="InterPro" id="IPR027469">
    <property type="entry name" value="Cation_efflux_TMD_sf"/>
</dbReference>
<dbReference type="KEGG" id="ggr:HKW67_03795"/>
<dbReference type="Pfam" id="PF01545">
    <property type="entry name" value="Cation_efflux"/>
    <property type="match status" value="1"/>
</dbReference>
<dbReference type="RefSeq" id="WP_171224124.1">
    <property type="nucleotide sequence ID" value="NZ_CP053085.1"/>
</dbReference>